<dbReference type="EMBL" id="QQAZ01000018">
    <property type="protein sequence ID" value="RDI43826.1"/>
    <property type="molecule type" value="Genomic_DNA"/>
</dbReference>
<feature type="domain" description="HTH tetR-type" evidence="6">
    <location>
        <begin position="42"/>
        <end position="102"/>
    </location>
</feature>
<dbReference type="InterPro" id="IPR050109">
    <property type="entry name" value="HTH-type_TetR-like_transc_reg"/>
</dbReference>
<keyword evidence="2 4" id="KW-0238">DNA-binding</keyword>
<evidence type="ECO:0000313" key="7">
    <source>
        <dbReference type="EMBL" id="RDI43826.1"/>
    </source>
</evidence>
<dbReference type="STRING" id="1210089.GCA_001613165_04902"/>
<organism evidence="7 8">
    <name type="scientific">Nocardia mexicana</name>
    <dbReference type="NCBI Taxonomy" id="279262"/>
    <lineage>
        <taxon>Bacteria</taxon>
        <taxon>Bacillati</taxon>
        <taxon>Actinomycetota</taxon>
        <taxon>Actinomycetes</taxon>
        <taxon>Mycobacteriales</taxon>
        <taxon>Nocardiaceae</taxon>
        <taxon>Nocardia</taxon>
    </lineage>
</organism>
<comment type="caution">
    <text evidence="7">The sequence shown here is derived from an EMBL/GenBank/DDBJ whole genome shotgun (WGS) entry which is preliminary data.</text>
</comment>
<protein>
    <submittedName>
        <fullName evidence="7">TetR family transcriptional regulator</fullName>
    </submittedName>
</protein>
<keyword evidence="8" id="KW-1185">Reference proteome</keyword>
<keyword evidence="1" id="KW-0805">Transcription regulation</keyword>
<gene>
    <name evidence="7" type="ORF">DFR68_1184</name>
</gene>
<evidence type="ECO:0000256" key="2">
    <source>
        <dbReference type="ARBA" id="ARBA00023125"/>
    </source>
</evidence>
<dbReference type="InterPro" id="IPR001647">
    <property type="entry name" value="HTH_TetR"/>
</dbReference>
<dbReference type="RefSeq" id="WP_068023994.1">
    <property type="nucleotide sequence ID" value="NZ_QQAZ01000018.1"/>
</dbReference>
<dbReference type="Pfam" id="PF00440">
    <property type="entry name" value="TetR_N"/>
    <property type="match status" value="1"/>
</dbReference>
<proteinExistence type="predicted"/>
<dbReference type="InterPro" id="IPR009057">
    <property type="entry name" value="Homeodomain-like_sf"/>
</dbReference>
<name>A0A370GKR5_9NOCA</name>
<dbReference type="Proteomes" id="UP000255355">
    <property type="component" value="Unassembled WGS sequence"/>
</dbReference>
<accession>A0A370GKR5</accession>
<evidence type="ECO:0000259" key="6">
    <source>
        <dbReference type="PROSITE" id="PS50977"/>
    </source>
</evidence>
<dbReference type="GO" id="GO:0003700">
    <property type="term" value="F:DNA-binding transcription factor activity"/>
    <property type="evidence" value="ECO:0007669"/>
    <property type="project" value="TreeGrafter"/>
</dbReference>
<reference evidence="7 8" key="1">
    <citation type="submission" date="2018-07" db="EMBL/GenBank/DDBJ databases">
        <title>Genomic Encyclopedia of Type Strains, Phase IV (KMG-IV): sequencing the most valuable type-strain genomes for metagenomic binning, comparative biology and taxonomic classification.</title>
        <authorList>
            <person name="Goeker M."/>
        </authorList>
    </citation>
    <scope>NUCLEOTIDE SEQUENCE [LARGE SCALE GENOMIC DNA]</scope>
    <source>
        <strain evidence="7 8">DSM 44952</strain>
    </source>
</reference>
<dbReference type="GO" id="GO:0000976">
    <property type="term" value="F:transcription cis-regulatory region binding"/>
    <property type="evidence" value="ECO:0007669"/>
    <property type="project" value="TreeGrafter"/>
</dbReference>
<evidence type="ECO:0000256" key="1">
    <source>
        <dbReference type="ARBA" id="ARBA00023015"/>
    </source>
</evidence>
<evidence type="ECO:0000313" key="8">
    <source>
        <dbReference type="Proteomes" id="UP000255355"/>
    </source>
</evidence>
<feature type="DNA-binding region" description="H-T-H motif" evidence="4">
    <location>
        <begin position="65"/>
        <end position="84"/>
    </location>
</feature>
<dbReference type="SUPFAM" id="SSF48498">
    <property type="entry name" value="Tetracyclin repressor-like, C-terminal domain"/>
    <property type="match status" value="1"/>
</dbReference>
<evidence type="ECO:0000256" key="5">
    <source>
        <dbReference type="SAM" id="MobiDB-lite"/>
    </source>
</evidence>
<evidence type="ECO:0000256" key="3">
    <source>
        <dbReference type="ARBA" id="ARBA00023163"/>
    </source>
</evidence>
<dbReference type="PANTHER" id="PTHR30055">
    <property type="entry name" value="HTH-TYPE TRANSCRIPTIONAL REGULATOR RUTR"/>
    <property type="match status" value="1"/>
</dbReference>
<keyword evidence="3" id="KW-0804">Transcription</keyword>
<feature type="region of interest" description="Disordered" evidence="5">
    <location>
        <begin position="1"/>
        <end position="30"/>
    </location>
</feature>
<evidence type="ECO:0000256" key="4">
    <source>
        <dbReference type="PROSITE-ProRule" id="PRU00335"/>
    </source>
</evidence>
<sequence>MPKPADADQDDSGDGRGLDGGSSARRQPRRRYGGIDAASRIAARREQLLRAGYELFGTRGVQATGVKDICREAGLTDRYFYESFSGTRELFVAVFDRVIAELYGAVAAGVEAAPAAGTRKLRAGIGIFLEALGDDRRKLRIVFAEPAGAGPQAERHMQESLRRFTRLVADTAHRARPDAAPDALVDVFAHSVVGMLERVIVEKQEGHLTLPMADLIDHCTALAAAGLRAVYAGKLDTGK</sequence>
<dbReference type="Gene3D" id="1.10.357.10">
    <property type="entry name" value="Tetracycline Repressor, domain 2"/>
    <property type="match status" value="1"/>
</dbReference>
<dbReference type="PANTHER" id="PTHR30055:SF234">
    <property type="entry name" value="HTH-TYPE TRANSCRIPTIONAL REGULATOR BETI"/>
    <property type="match status" value="1"/>
</dbReference>
<dbReference type="AlphaFoldDB" id="A0A370GKR5"/>
<dbReference type="SUPFAM" id="SSF46689">
    <property type="entry name" value="Homeodomain-like"/>
    <property type="match status" value="1"/>
</dbReference>
<dbReference type="PROSITE" id="PS50977">
    <property type="entry name" value="HTH_TETR_2"/>
    <property type="match status" value="1"/>
</dbReference>
<dbReference type="InterPro" id="IPR036271">
    <property type="entry name" value="Tet_transcr_reg_TetR-rel_C_sf"/>
</dbReference>